<name>A0A2U9PBW4_STRAS</name>
<dbReference type="PRINTS" id="PR00598">
    <property type="entry name" value="HTHMARR"/>
</dbReference>
<dbReference type="AlphaFoldDB" id="A0A2U9PBW4"/>
<gene>
    <name evidence="2" type="ORF">DMT42_31745</name>
</gene>
<dbReference type="InterPro" id="IPR036390">
    <property type="entry name" value="WH_DNA-bd_sf"/>
</dbReference>
<feature type="domain" description="HTH marR-type" evidence="1">
    <location>
        <begin position="11"/>
        <end position="143"/>
    </location>
</feature>
<dbReference type="InterPro" id="IPR036388">
    <property type="entry name" value="WH-like_DNA-bd_sf"/>
</dbReference>
<dbReference type="Pfam" id="PF12802">
    <property type="entry name" value="MarR_2"/>
    <property type="match status" value="1"/>
</dbReference>
<evidence type="ECO:0000259" key="1">
    <source>
        <dbReference type="PROSITE" id="PS50995"/>
    </source>
</evidence>
<keyword evidence="3" id="KW-1185">Reference proteome</keyword>
<dbReference type="PROSITE" id="PS50995">
    <property type="entry name" value="HTH_MARR_2"/>
    <property type="match status" value="1"/>
</dbReference>
<dbReference type="RefSeq" id="WP_110633050.1">
    <property type="nucleotide sequence ID" value="NZ_CP029788.1"/>
</dbReference>
<dbReference type="Proteomes" id="UP000247634">
    <property type="component" value="Chromosome"/>
</dbReference>
<evidence type="ECO:0000313" key="2">
    <source>
        <dbReference type="EMBL" id="AWT46421.1"/>
    </source>
</evidence>
<reference evidence="2 3" key="1">
    <citation type="submission" date="2018-06" db="EMBL/GenBank/DDBJ databases">
        <title>The complete genome sequence of a nosiheptide producer Streptomyces actuosus ATCC 25421: deducing the ability of producing a new class III lantibiotics.</title>
        <authorList>
            <person name="Liu W."/>
            <person name="Sun F."/>
            <person name="Hu Y."/>
        </authorList>
    </citation>
    <scope>NUCLEOTIDE SEQUENCE [LARGE SCALE GENOMIC DNA]</scope>
    <source>
        <strain evidence="2 3">ATCC 25421</strain>
    </source>
</reference>
<dbReference type="Gene3D" id="1.10.10.10">
    <property type="entry name" value="Winged helix-like DNA-binding domain superfamily/Winged helix DNA-binding domain"/>
    <property type="match status" value="1"/>
</dbReference>
<protein>
    <submittedName>
        <fullName evidence="2">MarR family transcriptional regulator</fullName>
    </submittedName>
</protein>
<dbReference type="EMBL" id="CP029788">
    <property type="protein sequence ID" value="AWT46421.1"/>
    <property type="molecule type" value="Genomic_DNA"/>
</dbReference>
<evidence type="ECO:0000313" key="3">
    <source>
        <dbReference type="Proteomes" id="UP000247634"/>
    </source>
</evidence>
<dbReference type="InterPro" id="IPR039422">
    <property type="entry name" value="MarR/SlyA-like"/>
</dbReference>
<proteinExistence type="predicted"/>
<sequence>MPRDEQPLASDVRLVHLLHAAHTRLTRVSAAALAPHGVDGHDLAVLAALADGAPLSQAQTARRLGLDRTTMAALLDGLEDHGLVRRRRCTEDRRRNLVELTPDGLECLRRAERAHRAAERRFLAPLDEETATTLVRALRALTATDGAPVSAPVME</sequence>
<dbReference type="PANTHER" id="PTHR33164:SF99">
    <property type="entry name" value="MARR FAMILY REGULATORY PROTEIN"/>
    <property type="match status" value="1"/>
</dbReference>
<dbReference type="GO" id="GO:0006950">
    <property type="term" value="P:response to stress"/>
    <property type="evidence" value="ECO:0007669"/>
    <property type="project" value="TreeGrafter"/>
</dbReference>
<dbReference type="SMART" id="SM00347">
    <property type="entry name" value="HTH_MARR"/>
    <property type="match status" value="1"/>
</dbReference>
<organism evidence="2 3">
    <name type="scientific">Streptomyces actuosus</name>
    <dbReference type="NCBI Taxonomy" id="1885"/>
    <lineage>
        <taxon>Bacteria</taxon>
        <taxon>Bacillati</taxon>
        <taxon>Actinomycetota</taxon>
        <taxon>Actinomycetes</taxon>
        <taxon>Kitasatosporales</taxon>
        <taxon>Streptomycetaceae</taxon>
        <taxon>Streptomyces</taxon>
    </lineage>
</organism>
<dbReference type="KEGG" id="sact:DMT42_31745"/>
<dbReference type="OrthoDB" id="4463574at2"/>
<dbReference type="PANTHER" id="PTHR33164">
    <property type="entry name" value="TRANSCRIPTIONAL REGULATOR, MARR FAMILY"/>
    <property type="match status" value="1"/>
</dbReference>
<dbReference type="GO" id="GO:0003700">
    <property type="term" value="F:DNA-binding transcription factor activity"/>
    <property type="evidence" value="ECO:0007669"/>
    <property type="project" value="InterPro"/>
</dbReference>
<dbReference type="InterPro" id="IPR000835">
    <property type="entry name" value="HTH_MarR-typ"/>
</dbReference>
<accession>A0A2U9PBW4</accession>
<dbReference type="SUPFAM" id="SSF46785">
    <property type="entry name" value="Winged helix' DNA-binding domain"/>
    <property type="match status" value="1"/>
</dbReference>